<dbReference type="Pfam" id="PF13359">
    <property type="entry name" value="DDE_Tnp_4"/>
    <property type="match status" value="1"/>
</dbReference>
<comment type="subcellular location">
    <subcellularLocation>
        <location evidence="2">Nucleus</location>
    </subcellularLocation>
</comment>
<dbReference type="InterPro" id="IPR045249">
    <property type="entry name" value="HARBI1-like"/>
</dbReference>
<sequence length="379" mass="43458">MPLRNRKKVLKLILFRRVIQRRRKPQRTIYIRDIFEKRGEQGEMNLVRELSEDPEYHFKYFRPITPLEKLAITLRYLASGNSQISLAFNFRVSPQSVSVIVREVMTSICKFLGPLYLKRPTTSDWENNEQGFRTRWNYPNAIGAIDGKHVKIRAPKFAGSTYYNYKHFHSIVLLGVVDPFYKFTLVDIGASGSQSDGGVLSRSAMGKASDDGSIGFPPPRNVGNKILPHVILCDDAFSLKQNMMKPYPGSFLPVERRIFNYRLSRGRMVVENAFGVLAARWRICHTAITADLDLTRLIIQTCVILHNYLISKQDMCNITMDGPNGERGNWRDSVENDSGLQNIQRQGTNNYTVSASEVRKEFCNYFNNDGAVSWQNDRI</sequence>
<organism evidence="9 10">
    <name type="scientific">Folsomia candida</name>
    <name type="common">Springtail</name>
    <dbReference type="NCBI Taxonomy" id="158441"/>
    <lineage>
        <taxon>Eukaryota</taxon>
        <taxon>Metazoa</taxon>
        <taxon>Ecdysozoa</taxon>
        <taxon>Arthropoda</taxon>
        <taxon>Hexapoda</taxon>
        <taxon>Collembola</taxon>
        <taxon>Entomobryomorpha</taxon>
        <taxon>Isotomoidea</taxon>
        <taxon>Isotomidae</taxon>
        <taxon>Proisotominae</taxon>
        <taxon>Folsomia</taxon>
    </lineage>
</organism>
<keyword evidence="6" id="KW-0378">Hydrolase</keyword>
<comment type="caution">
    <text evidence="9">The sequence shown here is derived from an EMBL/GenBank/DDBJ whole genome shotgun (WGS) entry which is preliminary data.</text>
</comment>
<gene>
    <name evidence="9" type="ORF">Fcan01_08858</name>
</gene>
<evidence type="ECO:0000256" key="4">
    <source>
        <dbReference type="ARBA" id="ARBA00022722"/>
    </source>
</evidence>
<dbReference type="PANTHER" id="PTHR22930">
    <property type="match status" value="1"/>
</dbReference>
<evidence type="ECO:0000259" key="8">
    <source>
        <dbReference type="Pfam" id="PF13359"/>
    </source>
</evidence>
<keyword evidence="4" id="KW-0540">Nuclease</keyword>
<evidence type="ECO:0000256" key="7">
    <source>
        <dbReference type="ARBA" id="ARBA00023242"/>
    </source>
</evidence>
<dbReference type="Proteomes" id="UP000198287">
    <property type="component" value="Unassembled WGS sequence"/>
</dbReference>
<evidence type="ECO:0000313" key="10">
    <source>
        <dbReference type="Proteomes" id="UP000198287"/>
    </source>
</evidence>
<dbReference type="GO" id="GO:0004518">
    <property type="term" value="F:nuclease activity"/>
    <property type="evidence" value="ECO:0007669"/>
    <property type="project" value="UniProtKB-KW"/>
</dbReference>
<evidence type="ECO:0000313" key="9">
    <source>
        <dbReference type="EMBL" id="OXA56564.1"/>
    </source>
</evidence>
<evidence type="ECO:0000256" key="2">
    <source>
        <dbReference type="ARBA" id="ARBA00004123"/>
    </source>
</evidence>
<dbReference type="OrthoDB" id="1681765at2759"/>
<dbReference type="GO" id="GO:0046872">
    <property type="term" value="F:metal ion binding"/>
    <property type="evidence" value="ECO:0007669"/>
    <property type="project" value="UniProtKB-KW"/>
</dbReference>
<dbReference type="GO" id="GO:0016787">
    <property type="term" value="F:hydrolase activity"/>
    <property type="evidence" value="ECO:0007669"/>
    <property type="project" value="UniProtKB-KW"/>
</dbReference>
<dbReference type="EMBL" id="LNIX01000004">
    <property type="protein sequence ID" value="OXA56564.1"/>
    <property type="molecule type" value="Genomic_DNA"/>
</dbReference>
<comment type="similarity">
    <text evidence="3">Belongs to the HARBI1 family.</text>
</comment>
<accession>A0A226EHQ2</accession>
<evidence type="ECO:0000256" key="1">
    <source>
        <dbReference type="ARBA" id="ARBA00001968"/>
    </source>
</evidence>
<evidence type="ECO:0000256" key="5">
    <source>
        <dbReference type="ARBA" id="ARBA00022723"/>
    </source>
</evidence>
<evidence type="ECO:0000256" key="3">
    <source>
        <dbReference type="ARBA" id="ARBA00006958"/>
    </source>
</evidence>
<reference evidence="9 10" key="1">
    <citation type="submission" date="2015-12" db="EMBL/GenBank/DDBJ databases">
        <title>The genome of Folsomia candida.</title>
        <authorList>
            <person name="Faddeeva A."/>
            <person name="Derks M.F."/>
            <person name="Anvar Y."/>
            <person name="Smit S."/>
            <person name="Van Straalen N."/>
            <person name="Roelofs D."/>
        </authorList>
    </citation>
    <scope>NUCLEOTIDE SEQUENCE [LARGE SCALE GENOMIC DNA]</scope>
    <source>
        <strain evidence="9 10">VU population</strain>
        <tissue evidence="9">Whole body</tissue>
    </source>
</reference>
<comment type="cofactor">
    <cofactor evidence="1">
        <name>a divalent metal cation</name>
        <dbReference type="ChEBI" id="CHEBI:60240"/>
    </cofactor>
</comment>
<dbReference type="PANTHER" id="PTHR22930:SF269">
    <property type="entry name" value="NUCLEASE HARBI1-LIKE PROTEIN"/>
    <property type="match status" value="1"/>
</dbReference>
<dbReference type="GO" id="GO:0005634">
    <property type="term" value="C:nucleus"/>
    <property type="evidence" value="ECO:0007669"/>
    <property type="project" value="UniProtKB-SubCell"/>
</dbReference>
<protein>
    <submittedName>
        <fullName evidence="9">Putative nuclease HARBI1</fullName>
    </submittedName>
</protein>
<dbReference type="InterPro" id="IPR027806">
    <property type="entry name" value="HARBI1_dom"/>
</dbReference>
<keyword evidence="5" id="KW-0479">Metal-binding</keyword>
<dbReference type="AlphaFoldDB" id="A0A226EHQ2"/>
<name>A0A226EHQ2_FOLCA</name>
<proteinExistence type="inferred from homology"/>
<evidence type="ECO:0000256" key="6">
    <source>
        <dbReference type="ARBA" id="ARBA00022801"/>
    </source>
</evidence>
<dbReference type="OMA" id="WRICHTA"/>
<keyword evidence="10" id="KW-1185">Reference proteome</keyword>
<keyword evidence="7" id="KW-0539">Nucleus</keyword>
<feature type="domain" description="DDE Tnp4" evidence="8">
    <location>
        <begin position="145"/>
        <end position="307"/>
    </location>
</feature>